<keyword evidence="3 7" id="KW-0547">Nucleotide-binding</keyword>
<dbReference type="InterPro" id="IPR005479">
    <property type="entry name" value="CPAse_ATP-bd"/>
</dbReference>
<keyword evidence="5" id="KW-0809">Transit peptide</keyword>
<evidence type="ECO:0000256" key="2">
    <source>
        <dbReference type="ARBA" id="ARBA00022598"/>
    </source>
</evidence>
<evidence type="ECO:0000256" key="3">
    <source>
        <dbReference type="ARBA" id="ARBA00022741"/>
    </source>
</evidence>
<dbReference type="InterPro" id="IPR005482">
    <property type="entry name" value="Biotin_COase_C"/>
</dbReference>
<keyword evidence="12" id="KW-1185">Reference proteome</keyword>
<keyword evidence="2" id="KW-0436">Ligase</keyword>
<dbReference type="AlphaFoldDB" id="A0A931FNJ4"/>
<evidence type="ECO:0000256" key="7">
    <source>
        <dbReference type="PROSITE-ProRule" id="PRU00409"/>
    </source>
</evidence>
<dbReference type="InterPro" id="IPR011053">
    <property type="entry name" value="Single_hybrid_motif"/>
</dbReference>
<dbReference type="SUPFAM" id="SSF52440">
    <property type="entry name" value="PreATP-grasp domain"/>
    <property type="match status" value="1"/>
</dbReference>
<name>A0A931FNJ4_9HYPH</name>
<dbReference type="GO" id="GO:0046872">
    <property type="term" value="F:metal ion binding"/>
    <property type="evidence" value="ECO:0007669"/>
    <property type="project" value="InterPro"/>
</dbReference>
<dbReference type="Pfam" id="PF00289">
    <property type="entry name" value="Biotin_carb_N"/>
    <property type="match status" value="1"/>
</dbReference>
<sequence>MLESVLIANRGEIACRIIRTAKRLGMRTIAVHSDADADALFVQMADEAHLIGPPAARESYLRIDRIIEVAKRTRAASIHPGYGFLSERAEFAQACAENGIVFVGPPASAIKAMGLKDAAKALVQQAHVPVVPGYHGSKQDPDFLRQKAYEVGYPVLIKAVAGGGGKGMRRVDKAADFDAALESAQREAQNAFGDPRVLVEKYILSPRHIEIQVFADSHGNVVHLFERDCSLQRRHQKVIEEAPAPGMTPEMRAIMGKAAVEAARAVGYVGAGTIEFIADGREGLRPDRFYFMEMNTRLQVEHPVTEAITGLDLVELQFRVASGETLPFTQDDLAIHGHAVEARLYAEDPERQFLPSTGKLWALEFPEGDGIRIDTGVEAGDDVSPYYDPMIAKVIAHGATRDEALDRLAGALGDTIVAGPKTNIAFLKKLCEAKEFRAGQFDTGFIDRNMDSLGAIQRETDAEAVRLGVLKLIEHEFEERNYKAAIYEGPVPSPWGEHDAFQLAGPRRQGFSLNIDGERADATLEWSRPVSGDSEIDVAVRFGDGVSHLLDDYLPLDPRRFVLTDDGVIVLSHGRQTRVSPHDPFDVDLEHADGGGTIKAPMHGKLIAVFVKPGDKVEKGQRLAVVEAMKMEHPLVAPSDGEVAEIAAEPGAQVAEGARLIVLKTDA</sequence>
<dbReference type="InterPro" id="IPR011054">
    <property type="entry name" value="Rudment_hybrid_motif"/>
</dbReference>
<dbReference type="InterPro" id="IPR005481">
    <property type="entry name" value="BC-like_N"/>
</dbReference>
<gene>
    <name evidence="11" type="ORF">I2H38_11950</name>
</gene>
<dbReference type="InterPro" id="IPR001882">
    <property type="entry name" value="Biotin_BS"/>
</dbReference>
<dbReference type="GO" id="GO:0016874">
    <property type="term" value="F:ligase activity"/>
    <property type="evidence" value="ECO:0007669"/>
    <property type="project" value="UniProtKB-KW"/>
</dbReference>
<dbReference type="RefSeq" id="WP_196272089.1">
    <property type="nucleotide sequence ID" value="NZ_JADQDO010000005.1"/>
</dbReference>
<evidence type="ECO:0000259" key="9">
    <source>
        <dbReference type="PROSITE" id="PS50975"/>
    </source>
</evidence>
<feature type="domain" description="Biotin carboxylation" evidence="10">
    <location>
        <begin position="1"/>
        <end position="451"/>
    </location>
</feature>
<dbReference type="InterPro" id="IPR016185">
    <property type="entry name" value="PreATP-grasp_dom_sf"/>
</dbReference>
<feature type="domain" description="ATP-grasp" evidence="9">
    <location>
        <begin position="120"/>
        <end position="322"/>
    </location>
</feature>
<organism evidence="11 12">
    <name type="scientific">Microvirga alba</name>
    <dbReference type="NCBI Taxonomy" id="2791025"/>
    <lineage>
        <taxon>Bacteria</taxon>
        <taxon>Pseudomonadati</taxon>
        <taxon>Pseudomonadota</taxon>
        <taxon>Alphaproteobacteria</taxon>
        <taxon>Hyphomicrobiales</taxon>
        <taxon>Methylobacteriaceae</taxon>
        <taxon>Microvirga</taxon>
    </lineage>
</organism>
<dbReference type="SMART" id="SM00878">
    <property type="entry name" value="Biotin_carb_C"/>
    <property type="match status" value="1"/>
</dbReference>
<accession>A0A931FNJ4</accession>
<evidence type="ECO:0000259" key="8">
    <source>
        <dbReference type="PROSITE" id="PS50968"/>
    </source>
</evidence>
<keyword evidence="4 7" id="KW-0067">ATP-binding</keyword>
<dbReference type="CDD" id="cd06850">
    <property type="entry name" value="biotinyl_domain"/>
    <property type="match status" value="1"/>
</dbReference>
<evidence type="ECO:0000256" key="4">
    <source>
        <dbReference type="ARBA" id="ARBA00022840"/>
    </source>
</evidence>
<dbReference type="PANTHER" id="PTHR18866:SF33">
    <property type="entry name" value="METHYLCROTONOYL-COA CARBOXYLASE SUBUNIT ALPHA, MITOCHONDRIAL-RELATED"/>
    <property type="match status" value="1"/>
</dbReference>
<dbReference type="SUPFAM" id="SSF51246">
    <property type="entry name" value="Rudiment single hybrid motif"/>
    <property type="match status" value="1"/>
</dbReference>
<comment type="caution">
    <text evidence="11">The sequence shown here is derived from an EMBL/GenBank/DDBJ whole genome shotgun (WGS) entry which is preliminary data.</text>
</comment>
<evidence type="ECO:0000259" key="10">
    <source>
        <dbReference type="PROSITE" id="PS50979"/>
    </source>
</evidence>
<comment type="cofactor">
    <cofactor evidence="1">
        <name>biotin</name>
        <dbReference type="ChEBI" id="CHEBI:57586"/>
    </cofactor>
</comment>
<evidence type="ECO:0000256" key="6">
    <source>
        <dbReference type="ARBA" id="ARBA00023267"/>
    </source>
</evidence>
<dbReference type="PROSITE" id="PS50975">
    <property type="entry name" value="ATP_GRASP"/>
    <property type="match status" value="1"/>
</dbReference>
<dbReference type="InterPro" id="IPR000089">
    <property type="entry name" value="Biotin_lipoyl"/>
</dbReference>
<dbReference type="Gene3D" id="3.30.470.20">
    <property type="entry name" value="ATP-grasp fold, B domain"/>
    <property type="match status" value="1"/>
</dbReference>
<proteinExistence type="predicted"/>
<dbReference type="InterPro" id="IPR011764">
    <property type="entry name" value="Biotin_carboxylation_dom"/>
</dbReference>
<dbReference type="GO" id="GO:0005524">
    <property type="term" value="F:ATP binding"/>
    <property type="evidence" value="ECO:0007669"/>
    <property type="project" value="UniProtKB-UniRule"/>
</dbReference>
<dbReference type="FunFam" id="3.30.1490.20:FF:000003">
    <property type="entry name" value="acetyl-CoA carboxylase isoform X1"/>
    <property type="match status" value="1"/>
</dbReference>
<dbReference type="Proteomes" id="UP000599312">
    <property type="component" value="Unassembled WGS sequence"/>
</dbReference>
<evidence type="ECO:0000313" key="12">
    <source>
        <dbReference type="Proteomes" id="UP000599312"/>
    </source>
</evidence>
<dbReference type="Gene3D" id="2.40.50.100">
    <property type="match status" value="1"/>
</dbReference>
<dbReference type="PROSITE" id="PS50979">
    <property type="entry name" value="BC"/>
    <property type="match status" value="1"/>
</dbReference>
<dbReference type="PANTHER" id="PTHR18866">
    <property type="entry name" value="CARBOXYLASE:PYRUVATE/ACETYL-COA/PROPIONYL-COA CARBOXYLASE"/>
    <property type="match status" value="1"/>
</dbReference>
<evidence type="ECO:0000256" key="5">
    <source>
        <dbReference type="ARBA" id="ARBA00022946"/>
    </source>
</evidence>
<dbReference type="Pfam" id="PF00364">
    <property type="entry name" value="Biotin_lipoyl"/>
    <property type="match status" value="1"/>
</dbReference>
<feature type="domain" description="Lipoyl-binding" evidence="8">
    <location>
        <begin position="595"/>
        <end position="664"/>
    </location>
</feature>
<keyword evidence="6" id="KW-0092">Biotin</keyword>
<dbReference type="PROSITE" id="PS00188">
    <property type="entry name" value="BIOTIN"/>
    <property type="match status" value="1"/>
</dbReference>
<dbReference type="FunFam" id="2.40.50.100:FF:000003">
    <property type="entry name" value="Acetyl-CoA carboxylase biotin carboxyl carrier protein"/>
    <property type="match status" value="1"/>
</dbReference>
<evidence type="ECO:0000313" key="11">
    <source>
        <dbReference type="EMBL" id="MBF9234094.1"/>
    </source>
</evidence>
<dbReference type="FunFam" id="3.40.50.20:FF:000010">
    <property type="entry name" value="Propionyl-CoA carboxylase subunit alpha"/>
    <property type="match status" value="1"/>
</dbReference>
<reference evidence="11" key="1">
    <citation type="submission" date="2020-11" db="EMBL/GenBank/DDBJ databases">
        <authorList>
            <person name="Kim M.K."/>
        </authorList>
    </citation>
    <scope>NUCLEOTIDE SEQUENCE</scope>
    <source>
        <strain evidence="11">BT350</strain>
    </source>
</reference>
<dbReference type="Pfam" id="PF02786">
    <property type="entry name" value="CPSase_L_D2"/>
    <property type="match status" value="1"/>
</dbReference>
<dbReference type="FunFam" id="3.30.470.20:FF:000028">
    <property type="entry name" value="Methylcrotonoyl-CoA carboxylase subunit alpha, mitochondrial"/>
    <property type="match status" value="1"/>
</dbReference>
<dbReference type="InterPro" id="IPR011761">
    <property type="entry name" value="ATP-grasp"/>
</dbReference>
<dbReference type="SUPFAM" id="SSF51230">
    <property type="entry name" value="Single hybrid motif"/>
    <property type="match status" value="1"/>
</dbReference>
<dbReference type="InterPro" id="IPR050856">
    <property type="entry name" value="Biotin_carboxylase_complex"/>
</dbReference>
<dbReference type="SUPFAM" id="SSF56059">
    <property type="entry name" value="Glutathione synthetase ATP-binding domain-like"/>
    <property type="match status" value="1"/>
</dbReference>
<dbReference type="NCBIfam" id="NF006367">
    <property type="entry name" value="PRK08591.1"/>
    <property type="match status" value="1"/>
</dbReference>
<dbReference type="EMBL" id="JADQDO010000005">
    <property type="protein sequence ID" value="MBF9234094.1"/>
    <property type="molecule type" value="Genomic_DNA"/>
</dbReference>
<evidence type="ECO:0000256" key="1">
    <source>
        <dbReference type="ARBA" id="ARBA00001953"/>
    </source>
</evidence>
<dbReference type="Pfam" id="PF02785">
    <property type="entry name" value="Biotin_carb_C"/>
    <property type="match status" value="1"/>
</dbReference>
<dbReference type="PROSITE" id="PS50968">
    <property type="entry name" value="BIOTINYL_LIPOYL"/>
    <property type="match status" value="1"/>
</dbReference>
<protein>
    <submittedName>
        <fullName evidence="11">Acetyl/propionyl/methylcrotonyl-CoA carboxylase subunit alpha</fullName>
    </submittedName>
</protein>
<dbReference type="PROSITE" id="PS00867">
    <property type="entry name" value="CPSASE_2"/>
    <property type="match status" value="1"/>
</dbReference>